<comment type="similarity">
    <text evidence="2">Belongs to the SusD family.</text>
</comment>
<dbReference type="InterPro" id="IPR012944">
    <property type="entry name" value="SusD_RagB_dom"/>
</dbReference>
<protein>
    <submittedName>
        <fullName evidence="8">RagB/SusD family nutrient uptake outer membrane protein</fullName>
    </submittedName>
</protein>
<gene>
    <name evidence="8" type="ORF">ACFSAH_15495</name>
</gene>
<keyword evidence="3" id="KW-0732">Signal</keyword>
<evidence type="ECO:0000259" key="6">
    <source>
        <dbReference type="Pfam" id="PF07980"/>
    </source>
</evidence>
<feature type="domain" description="SusD-like N-terminal" evidence="7">
    <location>
        <begin position="27"/>
        <end position="233"/>
    </location>
</feature>
<evidence type="ECO:0000256" key="2">
    <source>
        <dbReference type="ARBA" id="ARBA00006275"/>
    </source>
</evidence>
<evidence type="ECO:0000259" key="7">
    <source>
        <dbReference type="Pfam" id="PF14322"/>
    </source>
</evidence>
<organism evidence="8 9">
    <name type="scientific">Pseudopedobacter beijingensis</name>
    <dbReference type="NCBI Taxonomy" id="1207056"/>
    <lineage>
        <taxon>Bacteria</taxon>
        <taxon>Pseudomonadati</taxon>
        <taxon>Bacteroidota</taxon>
        <taxon>Sphingobacteriia</taxon>
        <taxon>Sphingobacteriales</taxon>
        <taxon>Sphingobacteriaceae</taxon>
        <taxon>Pseudopedobacter</taxon>
    </lineage>
</organism>
<name>A0ABW4II15_9SPHI</name>
<proteinExistence type="inferred from homology"/>
<evidence type="ECO:0000256" key="4">
    <source>
        <dbReference type="ARBA" id="ARBA00023136"/>
    </source>
</evidence>
<evidence type="ECO:0000256" key="1">
    <source>
        <dbReference type="ARBA" id="ARBA00004442"/>
    </source>
</evidence>
<dbReference type="InterPro" id="IPR011990">
    <property type="entry name" value="TPR-like_helical_dom_sf"/>
</dbReference>
<dbReference type="InterPro" id="IPR033985">
    <property type="entry name" value="SusD-like_N"/>
</dbReference>
<comment type="caution">
    <text evidence="8">The sequence shown here is derived from an EMBL/GenBank/DDBJ whole genome shotgun (WGS) entry which is preliminary data.</text>
</comment>
<evidence type="ECO:0000256" key="5">
    <source>
        <dbReference type="ARBA" id="ARBA00023237"/>
    </source>
</evidence>
<evidence type="ECO:0000313" key="9">
    <source>
        <dbReference type="Proteomes" id="UP001597118"/>
    </source>
</evidence>
<comment type="subcellular location">
    <subcellularLocation>
        <location evidence="1">Cell outer membrane</location>
    </subcellularLocation>
</comment>
<dbReference type="CDD" id="cd08977">
    <property type="entry name" value="SusD"/>
    <property type="match status" value="1"/>
</dbReference>
<feature type="domain" description="RagB/SusD" evidence="6">
    <location>
        <begin position="373"/>
        <end position="591"/>
    </location>
</feature>
<dbReference type="Pfam" id="PF07980">
    <property type="entry name" value="SusD_RagB"/>
    <property type="match status" value="1"/>
</dbReference>
<dbReference type="RefSeq" id="WP_379663650.1">
    <property type="nucleotide sequence ID" value="NZ_JBHUDG010000045.1"/>
</dbReference>
<dbReference type="Proteomes" id="UP001597118">
    <property type="component" value="Unassembled WGS sequence"/>
</dbReference>
<keyword evidence="5" id="KW-0998">Cell outer membrane</keyword>
<keyword evidence="9" id="KW-1185">Reference proteome</keyword>
<accession>A0ABW4II15</accession>
<dbReference type="Pfam" id="PF14322">
    <property type="entry name" value="SusD-like_3"/>
    <property type="match status" value="1"/>
</dbReference>
<evidence type="ECO:0000256" key="3">
    <source>
        <dbReference type="ARBA" id="ARBA00022729"/>
    </source>
</evidence>
<dbReference type="EMBL" id="JBHUDG010000045">
    <property type="protein sequence ID" value="MFD1631281.1"/>
    <property type="molecule type" value="Genomic_DNA"/>
</dbReference>
<keyword evidence="4" id="KW-0472">Membrane</keyword>
<evidence type="ECO:0000313" key="8">
    <source>
        <dbReference type="EMBL" id="MFD1631281.1"/>
    </source>
</evidence>
<reference evidence="9" key="1">
    <citation type="journal article" date="2019" name="Int. J. Syst. Evol. Microbiol.">
        <title>The Global Catalogue of Microorganisms (GCM) 10K type strain sequencing project: providing services to taxonomists for standard genome sequencing and annotation.</title>
        <authorList>
            <consortium name="The Broad Institute Genomics Platform"/>
            <consortium name="The Broad Institute Genome Sequencing Center for Infectious Disease"/>
            <person name="Wu L."/>
            <person name="Ma J."/>
        </authorList>
    </citation>
    <scope>NUCLEOTIDE SEQUENCE [LARGE SCALE GENOMIC DNA]</scope>
    <source>
        <strain evidence="9">CCUG 53762</strain>
    </source>
</reference>
<dbReference type="Gene3D" id="1.25.40.390">
    <property type="match status" value="1"/>
</dbReference>
<sequence>MKKVRCFFIISLFMFAGLINFTACKHYLDIKPSAKLDEEYVFSTISGAEAAVIGIYSQLLIYQNGPIRFFPYTADDVMANYNGALDNAMRSIHRYDLRPSNTQLGPTFDGLYVGIDRANVCIREIPLMSMYTSGSIQQQEGLKRLLGEALTLRALFYFDLIRNWGDVPASFTPASEQTDLFLEKTDRQIIYDRIIKDLAQASELLPWRNDAGIDVNERITKGAAKALRARIALYAGGYSLRKSRVMERVSNWKDYYRIANQECKDLDLRRDKHTLNPSFEGVFKTLTSYKIEPNGEVIFEIGFSVNNAGMLGYFDGPRYQYPGMISLGGAAQIFLTPSTFYAFEEEDQRRDVTAAPYQTNFITSVRIGRPLSTLPIGKFRIDWTNPALNSGTLSTGINWPIIRFSDVLLMLAETENALHEGPTADAVRVFEEVRTRAYGGDATGIGATPTNEIDFQESIEKERLLEFSGEGIRKYDLIRWNKLAAKIEETREELIKMRDKTTPYKTTEKPSNMRYMNNSFELIWHSASSFYAATPSGSLPSGYANVGWISSITAAVVEGYAPFFEANKNELLPIPQTARNVNPKLTQDYGY</sequence>
<dbReference type="SUPFAM" id="SSF48452">
    <property type="entry name" value="TPR-like"/>
    <property type="match status" value="1"/>
</dbReference>